<dbReference type="SUPFAM" id="SSF103473">
    <property type="entry name" value="MFS general substrate transporter"/>
    <property type="match status" value="1"/>
</dbReference>
<reference evidence="2 3" key="1">
    <citation type="submission" date="2018-05" db="EMBL/GenBank/DDBJ databases">
        <title>The Hungate 1000. A catalogue of reference genomes from the rumen microbiome.</title>
        <authorList>
            <person name="Kelly W."/>
        </authorList>
    </citation>
    <scope>NUCLEOTIDE SEQUENCE [LARGE SCALE GENOMIC DNA]</scope>
    <source>
        <strain evidence="2 3">NLAE-zl-C242</strain>
    </source>
</reference>
<feature type="transmembrane region" description="Helical" evidence="1">
    <location>
        <begin position="43"/>
        <end position="60"/>
    </location>
</feature>
<evidence type="ECO:0000256" key="1">
    <source>
        <dbReference type="SAM" id="Phobius"/>
    </source>
</evidence>
<comment type="caution">
    <text evidence="2">The sequence shown here is derived from an EMBL/GenBank/DDBJ whole genome shotgun (WGS) entry which is preliminary data.</text>
</comment>
<protein>
    <submittedName>
        <fullName evidence="2">Uncharacterized protein</fullName>
    </submittedName>
</protein>
<name>A0A2Y9BC55_9FIRM</name>
<dbReference type="EMBL" id="QGDL01000005">
    <property type="protein sequence ID" value="PWJ29717.1"/>
    <property type="molecule type" value="Genomic_DNA"/>
</dbReference>
<dbReference type="AlphaFoldDB" id="A0A2Y9BC55"/>
<dbReference type="OrthoDB" id="9554590at2"/>
<dbReference type="Proteomes" id="UP000245845">
    <property type="component" value="Unassembled WGS sequence"/>
</dbReference>
<dbReference type="InterPro" id="IPR036259">
    <property type="entry name" value="MFS_trans_sf"/>
</dbReference>
<evidence type="ECO:0000313" key="3">
    <source>
        <dbReference type="Proteomes" id="UP000245845"/>
    </source>
</evidence>
<accession>A0A2Y9BC55</accession>
<keyword evidence="1" id="KW-0472">Membrane</keyword>
<keyword evidence="3" id="KW-1185">Reference proteome</keyword>
<evidence type="ECO:0000313" key="2">
    <source>
        <dbReference type="EMBL" id="PWJ29717.1"/>
    </source>
</evidence>
<dbReference type="RefSeq" id="WP_109730868.1">
    <property type="nucleotide sequence ID" value="NZ_BAAACK010000018.1"/>
</dbReference>
<keyword evidence="1" id="KW-0812">Transmembrane</keyword>
<sequence length="147" mass="15795">MKGLLVQKRISGLINLVNAVFTFIIMIAYAVLSNKAGEFNKNVVIYLLLAVICCAVYFSVDHKFLDIANLVAVVFLTMGIGTFAIGSINTFADALNGISMFGSSGDIGYIVVLLILLAVALLAEIVSCFMSREPKVPLVKLTDKVSD</sequence>
<keyword evidence="1" id="KW-1133">Transmembrane helix</keyword>
<organism evidence="2 3">
    <name type="scientific">Faecalicatena orotica</name>
    <dbReference type="NCBI Taxonomy" id="1544"/>
    <lineage>
        <taxon>Bacteria</taxon>
        <taxon>Bacillati</taxon>
        <taxon>Bacillota</taxon>
        <taxon>Clostridia</taxon>
        <taxon>Lachnospirales</taxon>
        <taxon>Lachnospiraceae</taxon>
        <taxon>Faecalicatena</taxon>
    </lineage>
</organism>
<feature type="transmembrane region" description="Helical" evidence="1">
    <location>
        <begin position="67"/>
        <end position="87"/>
    </location>
</feature>
<gene>
    <name evidence="2" type="ORF">A8806_10517</name>
</gene>
<feature type="transmembrane region" description="Helical" evidence="1">
    <location>
        <begin position="107"/>
        <end position="130"/>
    </location>
</feature>
<feature type="transmembrane region" description="Helical" evidence="1">
    <location>
        <begin position="12"/>
        <end position="31"/>
    </location>
</feature>
<proteinExistence type="predicted"/>